<dbReference type="AlphaFoldDB" id="A0A2H1FFP3"/>
<gene>
    <name evidence="1" type="ORF">NCS_11395</name>
</gene>
<organism evidence="1 2">
    <name type="scientific">Candidatus Nitrosotalea okcheonensis</name>
    <dbReference type="NCBI Taxonomy" id="1903276"/>
    <lineage>
        <taxon>Archaea</taxon>
        <taxon>Nitrososphaerota</taxon>
        <taxon>Nitrososphaeria</taxon>
        <taxon>Nitrosotaleales</taxon>
        <taxon>Nitrosotaleaceae</taxon>
        <taxon>Nitrosotalea</taxon>
    </lineage>
</organism>
<evidence type="ECO:0000313" key="1">
    <source>
        <dbReference type="EMBL" id="SMH71583.1"/>
    </source>
</evidence>
<name>A0A2H1FFP3_9ARCH</name>
<dbReference type="Proteomes" id="UP000230607">
    <property type="component" value="Chromosome 1"/>
</dbReference>
<accession>A0A2H1FFP3</accession>
<dbReference type="EMBL" id="LT841358">
    <property type="protein sequence ID" value="SMH71583.1"/>
    <property type="molecule type" value="Genomic_DNA"/>
</dbReference>
<protein>
    <submittedName>
        <fullName evidence="1">Uncharacterized protein</fullName>
    </submittedName>
</protein>
<keyword evidence="2" id="KW-1185">Reference proteome</keyword>
<reference evidence="2" key="1">
    <citation type="submission" date="2017-03" db="EMBL/GenBank/DDBJ databases">
        <authorList>
            <person name="Herbold C."/>
        </authorList>
    </citation>
    <scope>NUCLEOTIDE SEQUENCE [LARGE SCALE GENOMIC DNA]</scope>
</reference>
<evidence type="ECO:0000313" key="2">
    <source>
        <dbReference type="Proteomes" id="UP000230607"/>
    </source>
</evidence>
<sequence>MRKFEQATFNCIKNLGVIYAGVAQPGLECQSIQKGNTHNLEVVGSKPTPGIPPLFRNPINEFGVFFLGPLIQKEAF</sequence>
<proteinExistence type="predicted"/>